<name>A0A7C2ECN6_9THEO</name>
<reference evidence="1" key="1">
    <citation type="journal article" date="2020" name="mSystems">
        <title>Genome- and Community-Level Interaction Insights into Carbon Utilization and Element Cycling Functions of Hydrothermarchaeota in Hydrothermal Sediment.</title>
        <authorList>
            <person name="Zhou Z."/>
            <person name="Liu Y."/>
            <person name="Xu W."/>
            <person name="Pan J."/>
            <person name="Luo Z.H."/>
            <person name="Li M."/>
        </authorList>
    </citation>
    <scope>NUCLEOTIDE SEQUENCE [LARGE SCALE GENOMIC DNA]</scope>
    <source>
        <strain evidence="1">SpSt-300</strain>
    </source>
</reference>
<proteinExistence type="predicted"/>
<sequence length="265" mass="29719">MRSLFRRAKYPDFTLPGIKVYGCTGQGVVRRVQGIDGESCIRCGTCCRKGGPVLHQEDKSILLKGYAGYQHIITIRKGEPAFDPVRGALRPVRRELVKVRGKGKDWTCCFFDEKGASCAIYEHRFLECRLLKCWDTSGLEAVIGRDTIIRADVINPGDPILQVIEMHEQECPCDEAEELAAGLLRGTDREKNLAKLAELVRKDLAIRFYAVSELGLREEYELFIFGRPLFQILSARGITVRPSPGGLKASPPELKTFLNTAFKNE</sequence>
<organism evidence="1">
    <name type="scientific">Ammonifex degensii</name>
    <dbReference type="NCBI Taxonomy" id="42838"/>
    <lineage>
        <taxon>Bacteria</taxon>
        <taxon>Bacillati</taxon>
        <taxon>Bacillota</taxon>
        <taxon>Clostridia</taxon>
        <taxon>Thermoanaerobacterales</taxon>
        <taxon>Thermoanaerobacteraceae</taxon>
        <taxon>Ammonifex</taxon>
    </lineage>
</organism>
<evidence type="ECO:0000313" key="1">
    <source>
        <dbReference type="EMBL" id="HEL66068.1"/>
    </source>
</evidence>
<protein>
    <submittedName>
        <fullName evidence="1">YkgJ family cysteine cluster protein</fullName>
    </submittedName>
</protein>
<dbReference type="InterPro" id="IPR005358">
    <property type="entry name" value="Puta_zinc/iron-chelating_dom"/>
</dbReference>
<accession>A0A7C2ECN6</accession>
<comment type="caution">
    <text evidence="1">The sequence shown here is derived from an EMBL/GenBank/DDBJ whole genome shotgun (WGS) entry which is preliminary data.</text>
</comment>
<dbReference type="Pfam" id="PF03692">
    <property type="entry name" value="CxxCxxCC"/>
    <property type="match status" value="1"/>
</dbReference>
<dbReference type="AlphaFoldDB" id="A0A7C2ECN6"/>
<dbReference type="EMBL" id="DSMU01000333">
    <property type="protein sequence ID" value="HEL66068.1"/>
    <property type="molecule type" value="Genomic_DNA"/>
</dbReference>
<gene>
    <name evidence="1" type="ORF">ENQ34_05250</name>
</gene>